<feature type="chain" id="PRO_5009098637" evidence="6">
    <location>
        <begin position="26"/>
        <end position="591"/>
    </location>
</feature>
<dbReference type="Pfam" id="PF07980">
    <property type="entry name" value="SusD_RagB"/>
    <property type="match status" value="1"/>
</dbReference>
<feature type="domain" description="SusD-like N-terminal" evidence="8">
    <location>
        <begin position="29"/>
        <end position="228"/>
    </location>
</feature>
<evidence type="ECO:0000256" key="2">
    <source>
        <dbReference type="ARBA" id="ARBA00006275"/>
    </source>
</evidence>
<dbReference type="Pfam" id="PF14322">
    <property type="entry name" value="SusD-like_3"/>
    <property type="match status" value="1"/>
</dbReference>
<dbReference type="InterPro" id="IPR011990">
    <property type="entry name" value="TPR-like_helical_dom_sf"/>
</dbReference>
<dbReference type="InterPro" id="IPR012944">
    <property type="entry name" value="SusD_RagB_dom"/>
</dbReference>
<dbReference type="RefSeq" id="WP_069379775.1">
    <property type="nucleotide sequence ID" value="NZ_CP017141.1"/>
</dbReference>
<dbReference type="AlphaFoldDB" id="A0A1D7QHG5"/>
<evidence type="ECO:0000256" key="4">
    <source>
        <dbReference type="ARBA" id="ARBA00023136"/>
    </source>
</evidence>
<dbReference type="InterPro" id="IPR033985">
    <property type="entry name" value="SusD-like_N"/>
</dbReference>
<dbReference type="SUPFAM" id="SSF48452">
    <property type="entry name" value="TPR-like"/>
    <property type="match status" value="1"/>
</dbReference>
<evidence type="ECO:0000256" key="6">
    <source>
        <dbReference type="SAM" id="SignalP"/>
    </source>
</evidence>
<keyword evidence="5" id="KW-0998">Cell outer membrane</keyword>
<evidence type="ECO:0000256" key="1">
    <source>
        <dbReference type="ARBA" id="ARBA00004442"/>
    </source>
</evidence>
<dbReference type="EMBL" id="CP017141">
    <property type="protein sequence ID" value="AOM78104.1"/>
    <property type="molecule type" value="Genomic_DNA"/>
</dbReference>
<evidence type="ECO:0000313" key="10">
    <source>
        <dbReference type="Proteomes" id="UP000094313"/>
    </source>
</evidence>
<dbReference type="Gene3D" id="1.25.40.390">
    <property type="match status" value="1"/>
</dbReference>
<evidence type="ECO:0000259" key="7">
    <source>
        <dbReference type="Pfam" id="PF07980"/>
    </source>
</evidence>
<reference evidence="9 10" key="1">
    <citation type="submission" date="2016-08" db="EMBL/GenBank/DDBJ databases">
        <authorList>
            <person name="Seilhamer J.J."/>
        </authorList>
    </citation>
    <scope>NUCLEOTIDE SEQUENCE [LARGE SCALE GENOMIC DNA]</scope>
    <source>
        <strain evidence="9 10">DX4</strain>
    </source>
</reference>
<dbReference type="CDD" id="cd08977">
    <property type="entry name" value="SusD"/>
    <property type="match status" value="1"/>
</dbReference>
<keyword evidence="4" id="KW-0472">Membrane</keyword>
<protein>
    <submittedName>
        <fullName evidence="9">Carbohydrate-binding protein SusD</fullName>
    </submittedName>
</protein>
<name>A0A1D7QHG5_9SPHI</name>
<keyword evidence="10" id="KW-1185">Reference proteome</keyword>
<gene>
    <name evidence="9" type="ORF">BFS30_13535</name>
</gene>
<dbReference type="OrthoDB" id="5694214at2"/>
<organism evidence="9 10">
    <name type="scientific">Pedobacter steynii</name>
    <dbReference type="NCBI Taxonomy" id="430522"/>
    <lineage>
        <taxon>Bacteria</taxon>
        <taxon>Pseudomonadati</taxon>
        <taxon>Bacteroidota</taxon>
        <taxon>Sphingobacteriia</taxon>
        <taxon>Sphingobacteriales</taxon>
        <taxon>Sphingobacteriaceae</taxon>
        <taxon>Pedobacter</taxon>
    </lineage>
</organism>
<feature type="domain" description="RagB/SusD" evidence="7">
    <location>
        <begin position="268"/>
        <end position="590"/>
    </location>
</feature>
<sequence>MKQNIFNSKKIMLLLIAGLSISSCKKSLLDTDPYSSVSSATMWTTDNLTDLGVTGVYQTLRLGIQNSGASERELYQMDGLGFTSMTRGGNDLMTGTATPSSGRFSNTWKELYEGVQRANDAIENIALKSPSTPEKKARYIAECKFLRAYFYFRLNQLFKGVPVYLKPLPITEMTNGRESETKVWEVIINDLNDAINEPNLPQKYSKGASQYGHATKGAAYALRGKVYLYQKKWAEAAADFSKVKEAGYVLFQGGYKALFKEANEQSDEMIFSLQNIAVDGYGSTTQWYLGSRSSLGSAWNSYYVSPSLVDLYENVDGSKFNWDDIIPGYNTMPANKREVFFLRNNLSPTEITTFTNKGLDMSLYLPTGNEERIKAAYANRDSRLNATVIVPYGTYLGRPQFGADQTYTMRWPANNEQPPILDLFSDSRNQLFYLYRKFVYEGSTELINRQYGAIDLPIIRYADVLLMWAEALNELQQTGEAINKVNEVRARAGVAALNSSVATTVAGPVDLRDRIRNERRVELACEGVNYFDELRWGTLKEKVFTTTGGVNQVWGGITVPYVWKGDYVTTWPIPQVEIEMNPNLKQNLGWQ</sequence>
<accession>A0A1D7QHG5</accession>
<comment type="subcellular location">
    <subcellularLocation>
        <location evidence="1">Cell outer membrane</location>
    </subcellularLocation>
</comment>
<evidence type="ECO:0000256" key="3">
    <source>
        <dbReference type="ARBA" id="ARBA00022729"/>
    </source>
</evidence>
<feature type="signal peptide" evidence="6">
    <location>
        <begin position="1"/>
        <end position="25"/>
    </location>
</feature>
<evidence type="ECO:0000259" key="8">
    <source>
        <dbReference type="Pfam" id="PF14322"/>
    </source>
</evidence>
<evidence type="ECO:0000313" key="9">
    <source>
        <dbReference type="EMBL" id="AOM78104.1"/>
    </source>
</evidence>
<evidence type="ECO:0000256" key="5">
    <source>
        <dbReference type="ARBA" id="ARBA00023237"/>
    </source>
</evidence>
<dbReference type="KEGG" id="psty:BFS30_13535"/>
<dbReference type="Proteomes" id="UP000094313">
    <property type="component" value="Chromosome"/>
</dbReference>
<proteinExistence type="inferred from homology"/>
<keyword evidence="3 6" id="KW-0732">Signal</keyword>
<comment type="similarity">
    <text evidence="2">Belongs to the SusD family.</text>
</comment>
<dbReference type="GO" id="GO:0009279">
    <property type="term" value="C:cell outer membrane"/>
    <property type="evidence" value="ECO:0007669"/>
    <property type="project" value="UniProtKB-SubCell"/>
</dbReference>
<dbReference type="PROSITE" id="PS51257">
    <property type="entry name" value="PROKAR_LIPOPROTEIN"/>
    <property type="match status" value="1"/>
</dbReference>